<dbReference type="InterPro" id="IPR010753">
    <property type="entry name" value="DUF1330"/>
</dbReference>
<protein>
    <submittedName>
        <fullName evidence="2">Uncharacterized conserved protein, DUF1330 family</fullName>
    </submittedName>
</protein>
<organism evidence="2 3">
    <name type="scientific">Streptoalloteichus tenebrarius (strain ATCC 17920 / DSM 40477 / JCM 4838 / CBS 697.72 / NBRC 16177 / NCIMB 11028 / NRRL B-12390 / A12253. 1 / ISP 5477)</name>
    <name type="common">Streptomyces tenebrarius</name>
    <dbReference type="NCBI Taxonomy" id="1933"/>
    <lineage>
        <taxon>Bacteria</taxon>
        <taxon>Bacillati</taxon>
        <taxon>Actinomycetota</taxon>
        <taxon>Actinomycetes</taxon>
        <taxon>Pseudonocardiales</taxon>
        <taxon>Pseudonocardiaceae</taxon>
        <taxon>Streptoalloteichus</taxon>
    </lineage>
</organism>
<name>A0ABT1HPV5_STRSD</name>
<evidence type="ECO:0000259" key="1">
    <source>
        <dbReference type="Pfam" id="PF07045"/>
    </source>
</evidence>
<dbReference type="PANTHER" id="PTHR41521">
    <property type="match status" value="1"/>
</dbReference>
<dbReference type="Proteomes" id="UP001205311">
    <property type="component" value="Unassembled WGS sequence"/>
</dbReference>
<evidence type="ECO:0000313" key="3">
    <source>
        <dbReference type="Proteomes" id="UP001205311"/>
    </source>
</evidence>
<dbReference type="PANTHER" id="PTHR41521:SF4">
    <property type="entry name" value="BLR0684 PROTEIN"/>
    <property type="match status" value="1"/>
</dbReference>
<feature type="domain" description="DUF1330" evidence="1">
    <location>
        <begin position="2"/>
        <end position="95"/>
    </location>
</feature>
<dbReference type="Pfam" id="PF07045">
    <property type="entry name" value="DUF1330"/>
    <property type="match status" value="1"/>
</dbReference>
<dbReference type="RefSeq" id="WP_253668503.1">
    <property type="nucleotide sequence ID" value="NZ_JAMTCP010000004.1"/>
</dbReference>
<proteinExistence type="predicted"/>
<evidence type="ECO:0000313" key="2">
    <source>
        <dbReference type="EMBL" id="MCP2257553.1"/>
    </source>
</evidence>
<gene>
    <name evidence="2" type="ORF">LX15_001238</name>
</gene>
<dbReference type="Gene3D" id="3.30.70.100">
    <property type="match status" value="1"/>
</dbReference>
<sequence length="103" mass="11691">MTAYVIVEAEVLDEVRALEYRRLAEPSIARYDGRYVTQAAVPEAVEGTWPASRVMTIVEFPSLERARQWYSSLEYARARAAREGAIDLRLLFTEGRLAEPMPA</sequence>
<accession>A0ABT1HPV5</accession>
<reference evidence="2 3" key="1">
    <citation type="submission" date="2022-06" db="EMBL/GenBank/DDBJ databases">
        <title>Genomic Encyclopedia of Archaeal and Bacterial Type Strains, Phase II (KMG-II): from individual species to whole genera.</title>
        <authorList>
            <person name="Goeker M."/>
        </authorList>
    </citation>
    <scope>NUCLEOTIDE SEQUENCE [LARGE SCALE GENOMIC DNA]</scope>
    <source>
        <strain evidence="2 3">DSM 40477</strain>
    </source>
</reference>
<keyword evidence="3" id="KW-1185">Reference proteome</keyword>
<dbReference type="EMBL" id="JAMTCP010000004">
    <property type="protein sequence ID" value="MCP2257553.1"/>
    <property type="molecule type" value="Genomic_DNA"/>
</dbReference>
<dbReference type="InterPro" id="IPR011008">
    <property type="entry name" value="Dimeric_a/b-barrel"/>
</dbReference>
<dbReference type="SUPFAM" id="SSF54909">
    <property type="entry name" value="Dimeric alpha+beta barrel"/>
    <property type="match status" value="1"/>
</dbReference>
<comment type="caution">
    <text evidence="2">The sequence shown here is derived from an EMBL/GenBank/DDBJ whole genome shotgun (WGS) entry which is preliminary data.</text>
</comment>